<protein>
    <submittedName>
        <fullName evidence="3">DUF2147 domain-containing protein</fullName>
    </submittedName>
</protein>
<evidence type="ECO:0000313" key="4">
    <source>
        <dbReference type="Proteomes" id="UP000279962"/>
    </source>
</evidence>
<evidence type="ECO:0000259" key="2">
    <source>
        <dbReference type="Pfam" id="PF09917"/>
    </source>
</evidence>
<feature type="chain" id="PRO_5018182870" evidence="1">
    <location>
        <begin position="19"/>
        <end position="147"/>
    </location>
</feature>
<sequence length="147" mass="16331">MKKILLCCLSLITSLSHAYDLTGKWKTVDDKTGYSRADVEIVKNPDGTYSGKIYTIRPLPGKPLEPKCLQCKGNLKNAPYVGLQIISGFKQDPNNPNEFIDGQVLDPLSGKVYKGKAKVNAKNNRLNMRGYIGVSMLGRSVTWLRIE</sequence>
<dbReference type="Gene3D" id="2.40.128.520">
    <property type="match status" value="1"/>
</dbReference>
<dbReference type="Pfam" id="PF09917">
    <property type="entry name" value="DUF2147"/>
    <property type="match status" value="1"/>
</dbReference>
<evidence type="ECO:0000256" key="1">
    <source>
        <dbReference type="SAM" id="SignalP"/>
    </source>
</evidence>
<dbReference type="Proteomes" id="UP000279962">
    <property type="component" value="Chromosome"/>
</dbReference>
<dbReference type="PANTHER" id="PTHR36919:SF3">
    <property type="entry name" value="BLL5882 PROTEIN"/>
    <property type="match status" value="1"/>
</dbReference>
<proteinExistence type="predicted"/>
<evidence type="ECO:0000313" key="3">
    <source>
        <dbReference type="EMBL" id="AYO53047.1"/>
    </source>
</evidence>
<name>A0A3G2SZC8_9GAMM</name>
<dbReference type="RefSeq" id="WP_087553008.1">
    <property type="nucleotide sequence ID" value="NZ_CP033133.1"/>
</dbReference>
<dbReference type="AlphaFoldDB" id="A0A3G2SZC8"/>
<dbReference type="InterPro" id="IPR019223">
    <property type="entry name" value="DUF2147"/>
</dbReference>
<gene>
    <name evidence="3" type="ORF">CDG68_04910</name>
</gene>
<dbReference type="EMBL" id="CP033133">
    <property type="protein sequence ID" value="AYO53047.1"/>
    <property type="molecule type" value="Genomic_DNA"/>
</dbReference>
<organism evidence="3 4">
    <name type="scientific">Acinetobacter wuhouensis</name>
    <dbReference type="NCBI Taxonomy" id="1879050"/>
    <lineage>
        <taxon>Bacteria</taxon>
        <taxon>Pseudomonadati</taxon>
        <taxon>Pseudomonadota</taxon>
        <taxon>Gammaproteobacteria</taxon>
        <taxon>Moraxellales</taxon>
        <taxon>Moraxellaceae</taxon>
        <taxon>Acinetobacter</taxon>
    </lineage>
</organism>
<accession>A0A3G2SZC8</accession>
<reference evidence="3 4" key="1">
    <citation type="submission" date="2018-10" db="EMBL/GenBank/DDBJ databases">
        <title>The complete genome of Acinetobacter wuhouensis strain WCHAW010062.</title>
        <authorList>
            <person name="Hu Y."/>
            <person name="Long H."/>
            <person name="Feng Y."/>
            <person name="Zong Z."/>
        </authorList>
    </citation>
    <scope>NUCLEOTIDE SEQUENCE [LARGE SCALE GENOMIC DNA]</scope>
    <source>
        <strain evidence="3 4">WCHAW010062</strain>
    </source>
</reference>
<dbReference type="PANTHER" id="PTHR36919">
    <property type="entry name" value="BLR1215 PROTEIN"/>
    <property type="match status" value="1"/>
</dbReference>
<feature type="signal peptide" evidence="1">
    <location>
        <begin position="1"/>
        <end position="18"/>
    </location>
</feature>
<feature type="domain" description="DUF2147" evidence="2">
    <location>
        <begin position="23"/>
        <end position="145"/>
    </location>
</feature>
<keyword evidence="1" id="KW-0732">Signal</keyword>